<dbReference type="HOGENOM" id="CLU_124544_0_0_1"/>
<dbReference type="AlphaFoldDB" id="M2PNN4"/>
<name>M2PNN4_CERS8</name>
<reference evidence="1 2" key="1">
    <citation type="journal article" date="2012" name="Proc. Natl. Acad. Sci. U.S.A.">
        <title>Comparative genomics of Ceriporiopsis subvermispora and Phanerochaete chrysosporium provide insight into selective ligninolysis.</title>
        <authorList>
            <person name="Fernandez-Fueyo E."/>
            <person name="Ruiz-Duenas F.J."/>
            <person name="Ferreira P."/>
            <person name="Floudas D."/>
            <person name="Hibbett D.S."/>
            <person name="Canessa P."/>
            <person name="Larrondo L.F."/>
            <person name="James T.Y."/>
            <person name="Seelenfreund D."/>
            <person name="Lobos S."/>
            <person name="Polanco R."/>
            <person name="Tello M."/>
            <person name="Honda Y."/>
            <person name="Watanabe T."/>
            <person name="Watanabe T."/>
            <person name="Ryu J.S."/>
            <person name="Kubicek C.P."/>
            <person name="Schmoll M."/>
            <person name="Gaskell J."/>
            <person name="Hammel K.E."/>
            <person name="St John F.J."/>
            <person name="Vanden Wymelenberg A."/>
            <person name="Sabat G."/>
            <person name="Splinter BonDurant S."/>
            <person name="Syed K."/>
            <person name="Yadav J.S."/>
            <person name="Doddapaneni H."/>
            <person name="Subramanian V."/>
            <person name="Lavin J.L."/>
            <person name="Oguiza J.A."/>
            <person name="Perez G."/>
            <person name="Pisabarro A.G."/>
            <person name="Ramirez L."/>
            <person name="Santoyo F."/>
            <person name="Master E."/>
            <person name="Coutinho P.M."/>
            <person name="Henrissat B."/>
            <person name="Lombard V."/>
            <person name="Magnuson J.K."/>
            <person name="Kuees U."/>
            <person name="Hori C."/>
            <person name="Igarashi K."/>
            <person name="Samejima M."/>
            <person name="Held B.W."/>
            <person name="Barry K.W."/>
            <person name="LaButti K.M."/>
            <person name="Lapidus A."/>
            <person name="Lindquist E.A."/>
            <person name="Lucas S.M."/>
            <person name="Riley R."/>
            <person name="Salamov A.A."/>
            <person name="Hoffmeister D."/>
            <person name="Schwenk D."/>
            <person name="Hadar Y."/>
            <person name="Yarden O."/>
            <person name="de Vries R.P."/>
            <person name="Wiebenga A."/>
            <person name="Stenlid J."/>
            <person name="Eastwood D."/>
            <person name="Grigoriev I.V."/>
            <person name="Berka R.M."/>
            <person name="Blanchette R.A."/>
            <person name="Kersten P."/>
            <person name="Martinez A.T."/>
            <person name="Vicuna R."/>
            <person name="Cullen D."/>
        </authorList>
    </citation>
    <scope>NUCLEOTIDE SEQUENCE [LARGE SCALE GENOMIC DNA]</scope>
    <source>
        <strain evidence="1 2">B</strain>
    </source>
</reference>
<protein>
    <submittedName>
        <fullName evidence="1">Uncharacterized protein</fullName>
    </submittedName>
</protein>
<evidence type="ECO:0000313" key="1">
    <source>
        <dbReference type="EMBL" id="EMD38039.1"/>
    </source>
</evidence>
<proteinExistence type="predicted"/>
<gene>
    <name evidence="1" type="ORF">CERSUDRAFT_113183</name>
</gene>
<keyword evidence="2" id="KW-1185">Reference proteome</keyword>
<organism evidence="1 2">
    <name type="scientific">Ceriporiopsis subvermispora (strain B)</name>
    <name type="common">White-rot fungus</name>
    <name type="synonym">Gelatoporia subvermispora</name>
    <dbReference type="NCBI Taxonomy" id="914234"/>
    <lineage>
        <taxon>Eukaryota</taxon>
        <taxon>Fungi</taxon>
        <taxon>Dikarya</taxon>
        <taxon>Basidiomycota</taxon>
        <taxon>Agaricomycotina</taxon>
        <taxon>Agaricomycetes</taxon>
        <taxon>Polyporales</taxon>
        <taxon>Gelatoporiaceae</taxon>
        <taxon>Gelatoporia</taxon>
    </lineage>
</organism>
<dbReference type="Proteomes" id="UP000016930">
    <property type="component" value="Unassembled WGS sequence"/>
</dbReference>
<sequence length="199" mass="22041">MSALTAIYNSLPSVEKANARFDDREAMLQKLAPLLAKYDNQFGVCLVHAHCAIEDGEKMIARGNVSEPLRDTPCYPERWLATGEPYEFNSEPTKTPPPELFDAFRAAIGDLGVLGLFYIGKLADGILLEWTEGRKNITELRKPEELAGGEDIQTAWLPSQDGPGSTVFGACRTMCRMDGRGNHLGREHYVHRDSELDSA</sequence>
<evidence type="ECO:0000313" key="2">
    <source>
        <dbReference type="Proteomes" id="UP000016930"/>
    </source>
</evidence>
<dbReference type="STRING" id="914234.M2PNN4"/>
<dbReference type="EMBL" id="KB445795">
    <property type="protein sequence ID" value="EMD38039.1"/>
    <property type="molecule type" value="Genomic_DNA"/>
</dbReference>
<accession>M2PNN4</accession>
<dbReference type="OrthoDB" id="2322999at2759"/>